<evidence type="ECO:0000259" key="8">
    <source>
        <dbReference type="Pfam" id="PF20684"/>
    </source>
</evidence>
<feature type="transmembrane region" description="Helical" evidence="7">
    <location>
        <begin position="6"/>
        <end position="29"/>
    </location>
</feature>
<accession>A0A2T3B4X2</accession>
<feature type="compositionally biased region" description="Polar residues" evidence="6">
    <location>
        <begin position="325"/>
        <end position="337"/>
    </location>
</feature>
<sequence length="430" mass="47433">MTDRGPQAAAVAILFLVLTWLSVALRVYVRGIMTNAFGVDDSLAVLALFLFTFYCAFVLDGVHYGTGKHFAELSNQNFIYGMKAWWIAEIGYVSSTTVLKISIAFFLLRVCVKRFQRIIIWVVLAVVTSFSIYYFFLVIFQCNPSSYFWNQYDGHHHGKCVSGDVVSGSTYTHGALSALADWTLGVLPISLVWDLKMNPRTKISVAMILALGALGSTATIVRLPFIHQLTETTDFLFANVDVSIWSTVEPGIGITASSMATLRPLFVTFLSRSRLLGSSTRSRSTSHWRRSHTGYFRNGTNNDNAVGDEEMHLDDLRRDLPKGSGVSTTIQSVNDTRQSADRAREKELAQQNGEVENAIKRIQRFGGMRQAGAATDPFHKAAAPSGSWNSHESHLAGDSSSDDGNTPPDMGIRKTTEVTTMYGRAGKDEP</sequence>
<keyword evidence="3 7" id="KW-1133">Transmembrane helix</keyword>
<dbReference type="EMBL" id="KZ679010">
    <property type="protein sequence ID" value="PSS20686.1"/>
    <property type="molecule type" value="Genomic_DNA"/>
</dbReference>
<organism evidence="9 10">
    <name type="scientific">Amorphotheca resinae ATCC 22711</name>
    <dbReference type="NCBI Taxonomy" id="857342"/>
    <lineage>
        <taxon>Eukaryota</taxon>
        <taxon>Fungi</taxon>
        <taxon>Dikarya</taxon>
        <taxon>Ascomycota</taxon>
        <taxon>Pezizomycotina</taxon>
        <taxon>Leotiomycetes</taxon>
        <taxon>Helotiales</taxon>
        <taxon>Amorphothecaceae</taxon>
        <taxon>Amorphotheca</taxon>
    </lineage>
</organism>
<name>A0A2T3B4X2_AMORE</name>
<feature type="domain" description="Rhodopsin" evidence="8">
    <location>
        <begin position="25"/>
        <end position="267"/>
    </location>
</feature>
<dbReference type="PANTHER" id="PTHR33048:SF96">
    <property type="entry name" value="INTEGRAL MEMBRANE PROTEIN"/>
    <property type="match status" value="1"/>
</dbReference>
<keyword evidence="2 7" id="KW-0812">Transmembrane</keyword>
<evidence type="ECO:0000256" key="1">
    <source>
        <dbReference type="ARBA" id="ARBA00004141"/>
    </source>
</evidence>
<dbReference type="Proteomes" id="UP000241818">
    <property type="component" value="Unassembled WGS sequence"/>
</dbReference>
<dbReference type="InterPro" id="IPR052337">
    <property type="entry name" value="SAT4-like"/>
</dbReference>
<evidence type="ECO:0000313" key="9">
    <source>
        <dbReference type="EMBL" id="PSS20686.1"/>
    </source>
</evidence>
<keyword evidence="4 7" id="KW-0472">Membrane</keyword>
<reference evidence="9 10" key="1">
    <citation type="journal article" date="2018" name="New Phytol.">
        <title>Comparative genomics and transcriptomics depict ericoid mycorrhizal fungi as versatile saprotrophs and plant mutualists.</title>
        <authorList>
            <person name="Martino E."/>
            <person name="Morin E."/>
            <person name="Grelet G.A."/>
            <person name="Kuo A."/>
            <person name="Kohler A."/>
            <person name="Daghino S."/>
            <person name="Barry K.W."/>
            <person name="Cichocki N."/>
            <person name="Clum A."/>
            <person name="Dockter R.B."/>
            <person name="Hainaut M."/>
            <person name="Kuo R.C."/>
            <person name="LaButti K."/>
            <person name="Lindahl B.D."/>
            <person name="Lindquist E.A."/>
            <person name="Lipzen A."/>
            <person name="Khouja H.R."/>
            <person name="Magnuson J."/>
            <person name="Murat C."/>
            <person name="Ohm R.A."/>
            <person name="Singer S.W."/>
            <person name="Spatafora J.W."/>
            <person name="Wang M."/>
            <person name="Veneault-Fourrey C."/>
            <person name="Henrissat B."/>
            <person name="Grigoriev I.V."/>
            <person name="Martin F.M."/>
            <person name="Perotto S."/>
        </authorList>
    </citation>
    <scope>NUCLEOTIDE SEQUENCE [LARGE SCALE GENOMIC DNA]</scope>
    <source>
        <strain evidence="9 10">ATCC 22711</strain>
    </source>
</reference>
<comment type="similarity">
    <text evidence="5">Belongs to the SAT4 family.</text>
</comment>
<proteinExistence type="inferred from homology"/>
<keyword evidence="10" id="KW-1185">Reference proteome</keyword>
<feature type="region of interest" description="Disordered" evidence="6">
    <location>
        <begin position="317"/>
        <end position="352"/>
    </location>
</feature>
<dbReference type="InterPro" id="IPR049326">
    <property type="entry name" value="Rhodopsin_dom_fungi"/>
</dbReference>
<dbReference type="OrthoDB" id="3936451at2759"/>
<dbReference type="GO" id="GO:0016020">
    <property type="term" value="C:membrane"/>
    <property type="evidence" value="ECO:0007669"/>
    <property type="project" value="UniProtKB-SubCell"/>
</dbReference>
<evidence type="ECO:0000256" key="2">
    <source>
        <dbReference type="ARBA" id="ARBA00022692"/>
    </source>
</evidence>
<feature type="transmembrane region" description="Helical" evidence="7">
    <location>
        <begin position="205"/>
        <end position="225"/>
    </location>
</feature>
<dbReference type="Pfam" id="PF20684">
    <property type="entry name" value="Fung_rhodopsin"/>
    <property type="match status" value="1"/>
</dbReference>
<dbReference type="AlphaFoldDB" id="A0A2T3B4X2"/>
<feature type="transmembrane region" description="Helical" evidence="7">
    <location>
        <begin position="84"/>
        <end position="107"/>
    </location>
</feature>
<feature type="compositionally biased region" description="Basic and acidic residues" evidence="6">
    <location>
        <begin position="338"/>
        <end position="348"/>
    </location>
</feature>
<dbReference type="InParanoid" id="A0A2T3B4X2"/>
<dbReference type="RefSeq" id="XP_024721956.1">
    <property type="nucleotide sequence ID" value="XM_024866626.1"/>
</dbReference>
<gene>
    <name evidence="9" type="ORF">M430DRAFT_34878</name>
</gene>
<feature type="transmembrane region" description="Helical" evidence="7">
    <location>
        <begin position="119"/>
        <end position="140"/>
    </location>
</feature>
<evidence type="ECO:0000256" key="6">
    <source>
        <dbReference type="SAM" id="MobiDB-lite"/>
    </source>
</evidence>
<feature type="transmembrane region" description="Helical" evidence="7">
    <location>
        <begin position="41"/>
        <end position="64"/>
    </location>
</feature>
<dbReference type="GeneID" id="36574707"/>
<evidence type="ECO:0000256" key="3">
    <source>
        <dbReference type="ARBA" id="ARBA00022989"/>
    </source>
</evidence>
<protein>
    <recommendedName>
        <fullName evidence="8">Rhodopsin domain-containing protein</fullName>
    </recommendedName>
</protein>
<evidence type="ECO:0000256" key="7">
    <source>
        <dbReference type="SAM" id="Phobius"/>
    </source>
</evidence>
<evidence type="ECO:0000313" key="10">
    <source>
        <dbReference type="Proteomes" id="UP000241818"/>
    </source>
</evidence>
<feature type="region of interest" description="Disordered" evidence="6">
    <location>
        <begin position="378"/>
        <end position="430"/>
    </location>
</feature>
<dbReference type="STRING" id="857342.A0A2T3B4X2"/>
<dbReference type="PANTHER" id="PTHR33048">
    <property type="entry name" value="PTH11-LIKE INTEGRAL MEMBRANE PROTEIN (AFU_ORTHOLOGUE AFUA_5G11245)"/>
    <property type="match status" value="1"/>
</dbReference>
<feature type="transmembrane region" description="Helical" evidence="7">
    <location>
        <begin position="171"/>
        <end position="193"/>
    </location>
</feature>
<evidence type="ECO:0000256" key="5">
    <source>
        <dbReference type="ARBA" id="ARBA00038359"/>
    </source>
</evidence>
<evidence type="ECO:0000256" key="4">
    <source>
        <dbReference type="ARBA" id="ARBA00023136"/>
    </source>
</evidence>
<comment type="subcellular location">
    <subcellularLocation>
        <location evidence="1">Membrane</location>
        <topology evidence="1">Multi-pass membrane protein</topology>
    </subcellularLocation>
</comment>